<dbReference type="PROSITE" id="PS50110">
    <property type="entry name" value="RESPONSE_REGULATORY"/>
    <property type="match status" value="1"/>
</dbReference>
<accession>A0ABN6RQS5</accession>
<dbReference type="EMBL" id="AP026708">
    <property type="protein sequence ID" value="BDQ33255.1"/>
    <property type="molecule type" value="Genomic_DNA"/>
</dbReference>
<dbReference type="SUPFAM" id="SSF52172">
    <property type="entry name" value="CheY-like"/>
    <property type="match status" value="1"/>
</dbReference>
<dbReference type="SMART" id="SM00448">
    <property type="entry name" value="REC"/>
    <property type="match status" value="1"/>
</dbReference>
<name>A0ABN6RQS5_9BACT</name>
<sequence>MPSTDITELTERLSREPISILIAEDSESNQDLLALYFKKTSCILDFADNGSQAVEKYKANRYDMVLMDIFMPVMDGLEATRKIRSFEKENNLPAVPVVAVTASAFEEDRQQSMEAGCTAFLAKPIRKADMFQCVADTVEGLQA</sequence>
<dbReference type="RefSeq" id="WP_264983308.1">
    <property type="nucleotide sequence ID" value="NZ_AP026708.1"/>
</dbReference>
<keyword evidence="2" id="KW-0902">Two-component regulatory system</keyword>
<gene>
    <name evidence="5" type="ORF">JCM14722_07970</name>
</gene>
<dbReference type="Pfam" id="PF00072">
    <property type="entry name" value="Response_reg"/>
    <property type="match status" value="1"/>
</dbReference>
<dbReference type="PANTHER" id="PTHR45339:SF1">
    <property type="entry name" value="HYBRID SIGNAL TRANSDUCTION HISTIDINE KINASE J"/>
    <property type="match status" value="1"/>
</dbReference>
<dbReference type="PANTHER" id="PTHR45339">
    <property type="entry name" value="HYBRID SIGNAL TRANSDUCTION HISTIDINE KINASE J"/>
    <property type="match status" value="1"/>
</dbReference>
<dbReference type="Proteomes" id="UP001061361">
    <property type="component" value="Chromosome"/>
</dbReference>
<organism evidence="5 6">
    <name type="scientific">Pseudodesulfovibrio portus</name>
    <dbReference type="NCBI Taxonomy" id="231439"/>
    <lineage>
        <taxon>Bacteria</taxon>
        <taxon>Pseudomonadati</taxon>
        <taxon>Thermodesulfobacteriota</taxon>
        <taxon>Desulfovibrionia</taxon>
        <taxon>Desulfovibrionales</taxon>
        <taxon>Desulfovibrionaceae</taxon>
    </lineage>
</organism>
<feature type="domain" description="Response regulatory" evidence="4">
    <location>
        <begin position="19"/>
        <end position="138"/>
    </location>
</feature>
<keyword evidence="1 3" id="KW-0597">Phosphoprotein</keyword>
<reference evidence="5" key="1">
    <citation type="submission" date="2022-08" db="EMBL/GenBank/DDBJ databases">
        <title>Genome Sequence of the sulphate-reducing bacterium, Pseudodesulfovibrio portus JCM14722.</title>
        <authorList>
            <person name="Kondo R."/>
            <person name="Kataoka T."/>
        </authorList>
    </citation>
    <scope>NUCLEOTIDE SEQUENCE</scope>
    <source>
        <strain evidence="5">JCM 14722</strain>
    </source>
</reference>
<feature type="modified residue" description="4-aspartylphosphate" evidence="3">
    <location>
        <position position="68"/>
    </location>
</feature>
<evidence type="ECO:0000313" key="5">
    <source>
        <dbReference type="EMBL" id="BDQ33255.1"/>
    </source>
</evidence>
<evidence type="ECO:0000256" key="2">
    <source>
        <dbReference type="ARBA" id="ARBA00023012"/>
    </source>
</evidence>
<protein>
    <recommendedName>
        <fullName evidence="4">Response regulatory domain-containing protein</fullName>
    </recommendedName>
</protein>
<evidence type="ECO:0000259" key="4">
    <source>
        <dbReference type="PROSITE" id="PS50110"/>
    </source>
</evidence>
<dbReference type="InterPro" id="IPR011006">
    <property type="entry name" value="CheY-like_superfamily"/>
</dbReference>
<evidence type="ECO:0000256" key="3">
    <source>
        <dbReference type="PROSITE-ProRule" id="PRU00169"/>
    </source>
</evidence>
<evidence type="ECO:0000313" key="6">
    <source>
        <dbReference type="Proteomes" id="UP001061361"/>
    </source>
</evidence>
<keyword evidence="6" id="KW-1185">Reference proteome</keyword>
<dbReference type="InterPro" id="IPR001789">
    <property type="entry name" value="Sig_transdc_resp-reg_receiver"/>
</dbReference>
<dbReference type="CDD" id="cd17546">
    <property type="entry name" value="REC_hyHK_CKI1_RcsC-like"/>
    <property type="match status" value="1"/>
</dbReference>
<dbReference type="Gene3D" id="3.40.50.2300">
    <property type="match status" value="1"/>
</dbReference>
<proteinExistence type="predicted"/>
<evidence type="ECO:0000256" key="1">
    <source>
        <dbReference type="ARBA" id="ARBA00022553"/>
    </source>
</evidence>